<evidence type="ECO:0000256" key="1">
    <source>
        <dbReference type="SAM" id="MobiDB-lite"/>
    </source>
</evidence>
<proteinExistence type="predicted"/>
<dbReference type="PANTHER" id="PTHR28307:SF2">
    <property type="entry name" value="PROTEIN PAL1"/>
    <property type="match status" value="1"/>
</dbReference>
<evidence type="ECO:0000313" key="2">
    <source>
        <dbReference type="EMBL" id="KAG5638646.1"/>
    </source>
</evidence>
<comment type="caution">
    <text evidence="2">The sequence shown here is derived from an EMBL/GenBank/DDBJ whole genome shotgun (WGS) entry which is preliminary data.</text>
</comment>
<protein>
    <submittedName>
        <fullName evidence="2">Uncharacterized protein</fullName>
    </submittedName>
</protein>
<feature type="region of interest" description="Disordered" evidence="1">
    <location>
        <begin position="179"/>
        <end position="418"/>
    </location>
</feature>
<dbReference type="Proteomes" id="UP000717328">
    <property type="component" value="Unassembled WGS sequence"/>
</dbReference>
<feature type="compositionally biased region" description="Basic residues" evidence="1">
    <location>
        <begin position="404"/>
        <end position="418"/>
    </location>
</feature>
<gene>
    <name evidence="2" type="ORF">H0H81_011198</name>
</gene>
<dbReference type="OrthoDB" id="5352132at2759"/>
<feature type="compositionally biased region" description="Basic and acidic residues" evidence="1">
    <location>
        <begin position="218"/>
        <end position="230"/>
    </location>
</feature>
<feature type="compositionally biased region" description="Basic and acidic residues" evidence="1">
    <location>
        <begin position="13"/>
        <end position="24"/>
    </location>
</feature>
<reference evidence="2" key="2">
    <citation type="submission" date="2021-10" db="EMBL/GenBank/DDBJ databases">
        <title>Phylogenomics reveals ancestral predisposition of the termite-cultivated fungus Termitomyces towards a domesticated lifestyle.</title>
        <authorList>
            <person name="Auxier B."/>
            <person name="Grum-Grzhimaylo A."/>
            <person name="Cardenas M.E."/>
            <person name="Lodge J.D."/>
            <person name="Laessoe T."/>
            <person name="Pedersen O."/>
            <person name="Smith M.E."/>
            <person name="Kuyper T.W."/>
            <person name="Franco-Molano E.A."/>
            <person name="Baroni T.J."/>
            <person name="Aanen D.K."/>
        </authorList>
    </citation>
    <scope>NUCLEOTIDE SEQUENCE</scope>
    <source>
        <strain evidence="2">D49</strain>
    </source>
</reference>
<dbReference type="InterPro" id="IPR013226">
    <property type="entry name" value="Pal1"/>
</dbReference>
<dbReference type="AlphaFoldDB" id="A0A9P7FWV6"/>
<organism evidence="2 3">
    <name type="scientific">Sphagnurus paluster</name>
    <dbReference type="NCBI Taxonomy" id="117069"/>
    <lineage>
        <taxon>Eukaryota</taxon>
        <taxon>Fungi</taxon>
        <taxon>Dikarya</taxon>
        <taxon>Basidiomycota</taxon>
        <taxon>Agaricomycotina</taxon>
        <taxon>Agaricomycetes</taxon>
        <taxon>Agaricomycetidae</taxon>
        <taxon>Agaricales</taxon>
        <taxon>Tricholomatineae</taxon>
        <taxon>Lyophyllaceae</taxon>
        <taxon>Sphagnurus</taxon>
    </lineage>
</organism>
<dbReference type="PANTHER" id="PTHR28307">
    <property type="entry name" value="PROTEIN PAL1"/>
    <property type="match status" value="1"/>
</dbReference>
<sequence>MPAPVPKSAPPTREAHADIREAVRDTVTVHGATDYNPRNRVARSQTSAIPPVTVRPVQHRSHSQDSGNRHDKSKAAAKTQPKKGSQHADVIDRLDFTGVGPMFHHDGPFDACAPSRNRQRNKAPMFAWSARPEDRPTGDSAYPSAHAYAAFSNTNYVDPPKKKVDAIAEAWGIHEPEPYEEFFAGGGTGKADTPSSSIYNGRDSHNSQSSRNGNGAGRARDARDVYREYLEGGQPGNGDARPRGATRRTLVPPPQPIFVPDPSEITDLPGHSPPLSAQGAPKRSKSLMHRIRKMRDAPNVPVSSDYDQPPRSPTSPTDPTARPTHRSQNSFLGRFGGGSRNPQAGSDKSEPFVYIEAHTRNNKDLPPPPRSAEGTPPDVPEVGYFDGQNNSGAGSSPGLGRKTSLMKKVGRVVGRSRQ</sequence>
<name>A0A9P7FWV6_9AGAR</name>
<reference evidence="2" key="1">
    <citation type="submission" date="2021-02" db="EMBL/GenBank/DDBJ databases">
        <authorList>
            <person name="Nieuwenhuis M."/>
            <person name="Van De Peppel L.J.J."/>
        </authorList>
    </citation>
    <scope>NUCLEOTIDE SEQUENCE</scope>
    <source>
        <strain evidence="2">D49</strain>
    </source>
</reference>
<dbReference type="EMBL" id="JABCKI010005751">
    <property type="protein sequence ID" value="KAG5638646.1"/>
    <property type="molecule type" value="Genomic_DNA"/>
</dbReference>
<evidence type="ECO:0000313" key="3">
    <source>
        <dbReference type="Proteomes" id="UP000717328"/>
    </source>
</evidence>
<dbReference type="GO" id="GO:0005737">
    <property type="term" value="C:cytoplasm"/>
    <property type="evidence" value="ECO:0007669"/>
    <property type="project" value="TreeGrafter"/>
</dbReference>
<feature type="compositionally biased region" description="Basic residues" evidence="1">
    <location>
        <begin position="282"/>
        <end position="293"/>
    </location>
</feature>
<dbReference type="Pfam" id="PF08316">
    <property type="entry name" value="Pal1"/>
    <property type="match status" value="1"/>
</dbReference>
<feature type="region of interest" description="Disordered" evidence="1">
    <location>
        <begin position="1"/>
        <end position="89"/>
    </location>
</feature>
<keyword evidence="3" id="KW-1185">Reference proteome</keyword>
<accession>A0A9P7FWV6</accession>